<evidence type="ECO:0000313" key="8">
    <source>
        <dbReference type="Proteomes" id="UP001139887"/>
    </source>
</evidence>
<feature type="transmembrane region" description="Helical" evidence="6">
    <location>
        <begin position="86"/>
        <end position="102"/>
    </location>
</feature>
<gene>
    <name evidence="7" type="ORF">IWW36_005012</name>
</gene>
<evidence type="ECO:0000256" key="6">
    <source>
        <dbReference type="SAM" id="Phobius"/>
    </source>
</evidence>
<evidence type="ECO:0000256" key="5">
    <source>
        <dbReference type="ARBA" id="ARBA00023136"/>
    </source>
</evidence>
<dbReference type="InterPro" id="IPR038330">
    <property type="entry name" value="TspO/MBR-related_sf"/>
</dbReference>
<name>A0A9W8LYI3_9FUNG</name>
<feature type="transmembrane region" description="Helical" evidence="6">
    <location>
        <begin position="140"/>
        <end position="158"/>
    </location>
</feature>
<evidence type="ECO:0000256" key="2">
    <source>
        <dbReference type="ARBA" id="ARBA00007524"/>
    </source>
</evidence>
<proteinExistence type="inferred from homology"/>
<comment type="caution">
    <text evidence="7">The sequence shown here is derived from an EMBL/GenBank/DDBJ whole genome shotgun (WGS) entry which is preliminary data.</text>
</comment>
<protein>
    <submittedName>
        <fullName evidence="7">Uncharacterized protein</fullName>
    </submittedName>
</protein>
<feature type="non-terminal residue" evidence="7">
    <location>
        <position position="167"/>
    </location>
</feature>
<keyword evidence="8" id="KW-1185">Reference proteome</keyword>
<accession>A0A9W8LYI3</accession>
<dbReference type="Proteomes" id="UP001139887">
    <property type="component" value="Unassembled WGS sequence"/>
</dbReference>
<comment type="subcellular location">
    <subcellularLocation>
        <location evidence="1">Membrane</location>
        <topology evidence="1">Multi-pass membrane protein</topology>
    </subcellularLocation>
</comment>
<evidence type="ECO:0000256" key="1">
    <source>
        <dbReference type="ARBA" id="ARBA00004141"/>
    </source>
</evidence>
<sequence>MSSWLALSIAVPVGIGLSTSISVLQPGAVSWYYRLRKPKYNIPFQALLPGFALLYTLCGISAYLATNEMILAQHTQELKAVRAGQLGMGSFWLGLTFAVFWPRMLALGPSLKLALANGAVASIWLLIATVQFFQLTIASGMLMLTCVAMFCGLGWWNVSLVQMETAS</sequence>
<dbReference type="OrthoDB" id="8841220at2759"/>
<keyword evidence="5 6" id="KW-0472">Membrane</keyword>
<organism evidence="7 8">
    <name type="scientific">Coemansia brasiliensis</name>
    <dbReference type="NCBI Taxonomy" id="2650707"/>
    <lineage>
        <taxon>Eukaryota</taxon>
        <taxon>Fungi</taxon>
        <taxon>Fungi incertae sedis</taxon>
        <taxon>Zoopagomycota</taxon>
        <taxon>Kickxellomycotina</taxon>
        <taxon>Kickxellomycetes</taxon>
        <taxon>Kickxellales</taxon>
        <taxon>Kickxellaceae</taxon>
        <taxon>Coemansia</taxon>
    </lineage>
</organism>
<reference evidence="7" key="1">
    <citation type="submission" date="2022-07" db="EMBL/GenBank/DDBJ databases">
        <title>Phylogenomic reconstructions and comparative analyses of Kickxellomycotina fungi.</title>
        <authorList>
            <person name="Reynolds N.K."/>
            <person name="Stajich J.E."/>
            <person name="Barry K."/>
            <person name="Grigoriev I.V."/>
            <person name="Crous P."/>
            <person name="Smith M.E."/>
        </authorList>
    </citation>
    <scope>NUCLEOTIDE SEQUENCE</scope>
    <source>
        <strain evidence="7">NRRL 1566</strain>
    </source>
</reference>
<evidence type="ECO:0000256" key="3">
    <source>
        <dbReference type="ARBA" id="ARBA00022692"/>
    </source>
</evidence>
<dbReference type="Gene3D" id="1.20.1260.100">
    <property type="entry name" value="TspO/MBR protein"/>
    <property type="match status" value="1"/>
</dbReference>
<dbReference type="EMBL" id="JANBUW010000955">
    <property type="protein sequence ID" value="KAJ2844881.1"/>
    <property type="molecule type" value="Genomic_DNA"/>
</dbReference>
<evidence type="ECO:0000256" key="4">
    <source>
        <dbReference type="ARBA" id="ARBA00022989"/>
    </source>
</evidence>
<comment type="similarity">
    <text evidence="2">Belongs to the TspO/BZRP family.</text>
</comment>
<keyword evidence="3 6" id="KW-0812">Transmembrane</keyword>
<feature type="transmembrane region" description="Helical" evidence="6">
    <location>
        <begin position="114"/>
        <end position="133"/>
    </location>
</feature>
<dbReference type="InterPro" id="IPR004307">
    <property type="entry name" value="TspO_MBR"/>
</dbReference>
<keyword evidence="4 6" id="KW-1133">Transmembrane helix</keyword>
<dbReference type="GO" id="GO:0016020">
    <property type="term" value="C:membrane"/>
    <property type="evidence" value="ECO:0007669"/>
    <property type="project" value="UniProtKB-SubCell"/>
</dbReference>
<dbReference type="AlphaFoldDB" id="A0A9W8LYI3"/>
<dbReference type="Pfam" id="PF03073">
    <property type="entry name" value="TspO_MBR"/>
    <property type="match status" value="1"/>
</dbReference>
<evidence type="ECO:0000313" key="7">
    <source>
        <dbReference type="EMBL" id="KAJ2844881.1"/>
    </source>
</evidence>
<feature type="transmembrane region" description="Helical" evidence="6">
    <location>
        <begin position="44"/>
        <end position="65"/>
    </location>
</feature>